<proteinExistence type="predicted"/>
<gene>
    <name evidence="1" type="ORF">KCG45_03100</name>
</gene>
<keyword evidence="2" id="KW-1185">Reference proteome</keyword>
<accession>A0ABS6SJL4</accession>
<protein>
    <submittedName>
        <fullName evidence="1">Uncharacterized protein</fullName>
    </submittedName>
</protein>
<dbReference type="Proteomes" id="UP000699975">
    <property type="component" value="Unassembled WGS sequence"/>
</dbReference>
<sequence>MDNEKIVHEGLDYLKSFEWVDSLDRYRVDFCLPGVVALLSVEISAVSNEVDRELWVVSGDLPDAYFVKDQAKTASRALAVYCDLMEAWVECVRSNGDFSQVYPVEAQPSAANAEMLESRINFIRSEVIPSIAP</sequence>
<evidence type="ECO:0000313" key="2">
    <source>
        <dbReference type="Proteomes" id="UP000699975"/>
    </source>
</evidence>
<comment type="caution">
    <text evidence="1">The sequence shown here is derived from an EMBL/GenBank/DDBJ whole genome shotgun (WGS) entry which is preliminary data.</text>
</comment>
<dbReference type="RefSeq" id="WP_218315647.1">
    <property type="nucleotide sequence ID" value="NZ_JAGSPB010000001.1"/>
</dbReference>
<name>A0ABS6SJL4_9SPHN</name>
<organism evidence="1 2">
    <name type="scientific">Erythrobacter ani</name>
    <dbReference type="NCBI Taxonomy" id="2827235"/>
    <lineage>
        <taxon>Bacteria</taxon>
        <taxon>Pseudomonadati</taxon>
        <taxon>Pseudomonadota</taxon>
        <taxon>Alphaproteobacteria</taxon>
        <taxon>Sphingomonadales</taxon>
        <taxon>Erythrobacteraceae</taxon>
        <taxon>Erythrobacter/Porphyrobacter group</taxon>
        <taxon>Erythrobacter</taxon>
    </lineage>
</organism>
<reference evidence="1 2" key="1">
    <citation type="submission" date="2021-04" db="EMBL/GenBank/DDBJ databases">
        <authorList>
            <person name="Pira H."/>
            <person name="Risdian C."/>
            <person name="Wink J."/>
        </authorList>
    </citation>
    <scope>NUCLEOTIDE SEQUENCE [LARGE SCALE GENOMIC DNA]</scope>
    <source>
        <strain evidence="1 2">WH131</strain>
    </source>
</reference>
<dbReference type="EMBL" id="JAGSPB010000001">
    <property type="protein sequence ID" value="MBV7265152.1"/>
    <property type="molecule type" value="Genomic_DNA"/>
</dbReference>
<evidence type="ECO:0000313" key="1">
    <source>
        <dbReference type="EMBL" id="MBV7265152.1"/>
    </source>
</evidence>